<dbReference type="InterPro" id="IPR038670">
    <property type="entry name" value="HslJ-like_sf"/>
</dbReference>
<evidence type="ECO:0000313" key="3">
    <source>
        <dbReference type="Proteomes" id="UP001243195"/>
    </source>
</evidence>
<dbReference type="Proteomes" id="UP001243195">
    <property type="component" value="Unassembled WGS sequence"/>
</dbReference>
<dbReference type="AlphaFoldDB" id="A0AAW8JH11"/>
<evidence type="ECO:0000313" key="2">
    <source>
        <dbReference type="EMBL" id="MDQ9070896.1"/>
    </source>
</evidence>
<name>A0AAW8JH11_9GAMM</name>
<dbReference type="InterPro" id="IPR005184">
    <property type="entry name" value="DUF306_Meta_HslJ"/>
</dbReference>
<feature type="domain" description="DUF306" evidence="1">
    <location>
        <begin position="38"/>
        <end position="147"/>
    </location>
</feature>
<accession>A0AAW8JH11</accession>
<organism evidence="2 3">
    <name type="scientific">Acinetobacter gerneri</name>
    <dbReference type="NCBI Taxonomy" id="202952"/>
    <lineage>
        <taxon>Bacteria</taxon>
        <taxon>Pseudomonadati</taxon>
        <taxon>Pseudomonadota</taxon>
        <taxon>Gammaproteobacteria</taxon>
        <taxon>Moraxellales</taxon>
        <taxon>Moraxellaceae</taxon>
        <taxon>Acinetobacter</taxon>
    </lineage>
</organism>
<proteinExistence type="predicted"/>
<comment type="caution">
    <text evidence="2">The sequence shown here is derived from an EMBL/GenBank/DDBJ whole genome shotgun (WGS) entry which is preliminary data.</text>
</comment>
<dbReference type="Gene3D" id="2.40.128.270">
    <property type="match status" value="1"/>
</dbReference>
<dbReference type="PANTHER" id="PTHR35535">
    <property type="entry name" value="HEAT SHOCK PROTEIN HSLJ"/>
    <property type="match status" value="1"/>
</dbReference>
<dbReference type="Pfam" id="PF03724">
    <property type="entry name" value="META"/>
    <property type="match status" value="1"/>
</dbReference>
<dbReference type="EMBL" id="JAVIDA010000005">
    <property type="protein sequence ID" value="MDQ9070896.1"/>
    <property type="molecule type" value="Genomic_DNA"/>
</dbReference>
<dbReference type="PROSITE" id="PS51257">
    <property type="entry name" value="PROKAR_LIPOPROTEIN"/>
    <property type="match status" value="1"/>
</dbReference>
<evidence type="ECO:0000259" key="1">
    <source>
        <dbReference type="Pfam" id="PF03724"/>
    </source>
</evidence>
<dbReference type="InterPro" id="IPR053147">
    <property type="entry name" value="Hsp_HslJ-like"/>
</dbReference>
<sequence length="153" mass="16967">MNKFVVVTLMASAISFVGCTSNEPSTHYPISREHGSELLQKRTWVLTHLGSTRTQLKATDNKPSLSFDQSTNRFSGSDGCNRIMGTYKATEQSLLFSAVAGTQMMCQENQQLSTNYKQALSKVSRYKASGHHLTLLDAQGTTLLRFESTVQPR</sequence>
<reference evidence="2" key="1">
    <citation type="submission" date="2023-08" db="EMBL/GenBank/DDBJ databases">
        <title>Emergence of clinically-relevant ST2 carbapenem-resistant Acinetobacter baumannii strains in hospital sewages in Zhejiang, East of China.</title>
        <authorList>
            <person name="Kaichao C."/>
            <person name="Zhang R."/>
        </authorList>
    </citation>
    <scope>NUCLEOTIDE SEQUENCE</scope>
    <source>
        <strain evidence="2">M-SY-60</strain>
    </source>
</reference>
<dbReference type="RefSeq" id="WP_308955416.1">
    <property type="nucleotide sequence ID" value="NZ_JAVICY010000004.1"/>
</dbReference>
<dbReference type="PANTHER" id="PTHR35535:SF1">
    <property type="entry name" value="HEAT SHOCK PROTEIN HSLJ"/>
    <property type="match status" value="1"/>
</dbReference>
<gene>
    <name evidence="2" type="ORF">RFH51_05395</name>
</gene>
<protein>
    <submittedName>
        <fullName evidence="2">META domain-containing protein</fullName>
    </submittedName>
</protein>